<keyword evidence="2" id="KW-1185">Reference proteome</keyword>
<dbReference type="EMBL" id="CM042023">
    <property type="protein sequence ID" value="KAI3812780.1"/>
    <property type="molecule type" value="Genomic_DNA"/>
</dbReference>
<organism evidence="1 2">
    <name type="scientific">Smallanthus sonchifolius</name>
    <dbReference type="NCBI Taxonomy" id="185202"/>
    <lineage>
        <taxon>Eukaryota</taxon>
        <taxon>Viridiplantae</taxon>
        <taxon>Streptophyta</taxon>
        <taxon>Embryophyta</taxon>
        <taxon>Tracheophyta</taxon>
        <taxon>Spermatophyta</taxon>
        <taxon>Magnoliopsida</taxon>
        <taxon>eudicotyledons</taxon>
        <taxon>Gunneridae</taxon>
        <taxon>Pentapetalae</taxon>
        <taxon>asterids</taxon>
        <taxon>campanulids</taxon>
        <taxon>Asterales</taxon>
        <taxon>Asteraceae</taxon>
        <taxon>Asteroideae</taxon>
        <taxon>Heliantheae alliance</taxon>
        <taxon>Millerieae</taxon>
        <taxon>Smallanthus</taxon>
    </lineage>
</organism>
<proteinExistence type="predicted"/>
<reference evidence="2" key="1">
    <citation type="journal article" date="2022" name="Mol. Ecol. Resour.">
        <title>The genomes of chicory, endive, great burdock and yacon provide insights into Asteraceae palaeo-polyploidization history and plant inulin production.</title>
        <authorList>
            <person name="Fan W."/>
            <person name="Wang S."/>
            <person name="Wang H."/>
            <person name="Wang A."/>
            <person name="Jiang F."/>
            <person name="Liu H."/>
            <person name="Zhao H."/>
            <person name="Xu D."/>
            <person name="Zhang Y."/>
        </authorList>
    </citation>
    <scope>NUCLEOTIDE SEQUENCE [LARGE SCALE GENOMIC DNA]</scope>
    <source>
        <strain evidence="2">cv. Yunnan</strain>
    </source>
</reference>
<dbReference type="Proteomes" id="UP001056120">
    <property type="component" value="Linkage Group LG06"/>
</dbReference>
<reference evidence="1 2" key="2">
    <citation type="journal article" date="2022" name="Mol. Ecol. Resour.">
        <title>The genomes of chicory, endive, great burdock and yacon provide insights into Asteraceae paleo-polyploidization history and plant inulin production.</title>
        <authorList>
            <person name="Fan W."/>
            <person name="Wang S."/>
            <person name="Wang H."/>
            <person name="Wang A."/>
            <person name="Jiang F."/>
            <person name="Liu H."/>
            <person name="Zhao H."/>
            <person name="Xu D."/>
            <person name="Zhang Y."/>
        </authorList>
    </citation>
    <scope>NUCLEOTIDE SEQUENCE [LARGE SCALE GENOMIC DNA]</scope>
    <source>
        <strain evidence="2">cv. Yunnan</strain>
        <tissue evidence="1">Leaves</tissue>
    </source>
</reference>
<name>A0ACB9IZK6_9ASTR</name>
<sequence>MKKGDDVVPEKPYQVDRSHHGVFCCLKQSSNAKRLYVTYLAVGAEVLALLQCQVLKNLRKLFVNSTVMSYMGEH</sequence>
<evidence type="ECO:0000313" key="1">
    <source>
        <dbReference type="EMBL" id="KAI3812780.1"/>
    </source>
</evidence>
<evidence type="ECO:0000313" key="2">
    <source>
        <dbReference type="Proteomes" id="UP001056120"/>
    </source>
</evidence>
<gene>
    <name evidence="1" type="ORF">L1987_17492</name>
</gene>
<comment type="caution">
    <text evidence="1">The sequence shown here is derived from an EMBL/GenBank/DDBJ whole genome shotgun (WGS) entry which is preliminary data.</text>
</comment>
<protein>
    <submittedName>
        <fullName evidence="1">Uncharacterized protein</fullName>
    </submittedName>
</protein>
<accession>A0ACB9IZK6</accession>